<dbReference type="EC" id="2.1.1.77" evidence="3"/>
<reference evidence="12 13" key="1">
    <citation type="submission" date="2024-10" db="EMBL/GenBank/DDBJ databases">
        <title>The Natural Products Discovery Center: Release of the First 8490 Sequenced Strains for Exploring Actinobacteria Biosynthetic Diversity.</title>
        <authorList>
            <person name="Kalkreuter E."/>
            <person name="Kautsar S.A."/>
            <person name="Yang D."/>
            <person name="Bader C.D."/>
            <person name="Teijaro C.N."/>
            <person name="Fluegel L."/>
            <person name="Davis C.M."/>
            <person name="Simpson J.R."/>
            <person name="Lauterbach L."/>
            <person name="Steele A.D."/>
            <person name="Gui C."/>
            <person name="Meng S."/>
            <person name="Li G."/>
            <person name="Viehrig K."/>
            <person name="Ye F."/>
            <person name="Su P."/>
            <person name="Kiefer A.F."/>
            <person name="Nichols A."/>
            <person name="Cepeda A.J."/>
            <person name="Yan W."/>
            <person name="Fan B."/>
            <person name="Jiang Y."/>
            <person name="Adhikari A."/>
            <person name="Zheng C.-J."/>
            <person name="Schuster L."/>
            <person name="Cowan T.M."/>
            <person name="Smanski M.J."/>
            <person name="Chevrette M.G."/>
            <person name="De Carvalho L.P.S."/>
            <person name="Shen B."/>
        </authorList>
    </citation>
    <scope>NUCLEOTIDE SEQUENCE [LARGE SCALE GENOMIC DNA]</scope>
    <source>
        <strain evidence="12 13">NPDC018013</strain>
    </source>
</reference>
<sequence>MTITAPSADELRRMMTNQLTAAGALRSEPWIDAFSSIPRHVFVPKFTVRTQGALHTYDQADPMWLTAAYRDTSLLTQFDASGTATSSSTRPSLMATMLGALDVEDGHRVMEIGVGTGYNAALLSHRLGDGQVVSIDVDPELVSVARQRLQEAGYAPTLVAGDGMAGYPAGAPYDRLLATCGVGRVPDAWRMQTRPGGVIVANIGNGVARLAVDGDHGAEGRFLPELAAFMVARSTPDTVSTTAQQLAGPLLARTGLKREITLPTSLSNEVPQFLSSLAGPTVIDFALTDESGRQVHCLFEPHTASWARIVLTDARTAQLNHGGPRDLWAEREPLHRHWASSGQPGPERYGLTIDTEGTHTLWFDSPTGTSWPLAAPTDHSPQG</sequence>
<dbReference type="Pfam" id="PF01135">
    <property type="entry name" value="PCMT"/>
    <property type="match status" value="1"/>
</dbReference>
<evidence type="ECO:0000256" key="1">
    <source>
        <dbReference type="ARBA" id="ARBA00004496"/>
    </source>
</evidence>
<keyword evidence="5" id="KW-0963">Cytoplasm</keyword>
<evidence type="ECO:0000256" key="4">
    <source>
        <dbReference type="ARBA" id="ARBA00013346"/>
    </source>
</evidence>
<dbReference type="PANTHER" id="PTHR11579:SF0">
    <property type="entry name" value="PROTEIN-L-ISOASPARTATE(D-ASPARTATE) O-METHYLTRANSFERASE"/>
    <property type="match status" value="1"/>
</dbReference>
<dbReference type="Proteomes" id="UP001610990">
    <property type="component" value="Unassembled WGS sequence"/>
</dbReference>
<dbReference type="GO" id="GO:0032259">
    <property type="term" value="P:methylation"/>
    <property type="evidence" value="ECO:0007669"/>
    <property type="project" value="UniProtKB-KW"/>
</dbReference>
<dbReference type="EMBL" id="JBIRGH010000001">
    <property type="protein sequence ID" value="MFH8583034.1"/>
    <property type="molecule type" value="Genomic_DNA"/>
</dbReference>
<dbReference type="GO" id="GO:0008168">
    <property type="term" value="F:methyltransferase activity"/>
    <property type="evidence" value="ECO:0007669"/>
    <property type="project" value="UniProtKB-KW"/>
</dbReference>
<dbReference type="CDD" id="cd02440">
    <property type="entry name" value="AdoMet_MTases"/>
    <property type="match status" value="1"/>
</dbReference>
<keyword evidence="7" id="KW-0808">Transferase</keyword>
<evidence type="ECO:0000256" key="3">
    <source>
        <dbReference type="ARBA" id="ARBA00011890"/>
    </source>
</evidence>
<protein>
    <recommendedName>
        <fullName evidence="4">Protein-L-isoaspartate O-methyltransferase</fullName>
        <ecNumber evidence="3">2.1.1.77</ecNumber>
    </recommendedName>
    <alternativeName>
        <fullName evidence="11">L-isoaspartyl protein carboxyl methyltransferase</fullName>
    </alternativeName>
    <alternativeName>
        <fullName evidence="9">Protein L-isoaspartyl methyltransferase</fullName>
    </alternativeName>
    <alternativeName>
        <fullName evidence="10">Protein-beta-aspartate methyltransferase</fullName>
    </alternativeName>
</protein>
<evidence type="ECO:0000256" key="10">
    <source>
        <dbReference type="ARBA" id="ARBA00031323"/>
    </source>
</evidence>
<evidence type="ECO:0000313" key="13">
    <source>
        <dbReference type="Proteomes" id="UP001610990"/>
    </source>
</evidence>
<evidence type="ECO:0000256" key="6">
    <source>
        <dbReference type="ARBA" id="ARBA00022603"/>
    </source>
</evidence>
<evidence type="ECO:0000256" key="5">
    <source>
        <dbReference type="ARBA" id="ARBA00022490"/>
    </source>
</evidence>
<dbReference type="InterPro" id="IPR029063">
    <property type="entry name" value="SAM-dependent_MTases_sf"/>
</dbReference>
<evidence type="ECO:0000256" key="7">
    <source>
        <dbReference type="ARBA" id="ARBA00022679"/>
    </source>
</evidence>
<dbReference type="SUPFAM" id="SSF53335">
    <property type="entry name" value="S-adenosyl-L-methionine-dependent methyltransferases"/>
    <property type="match status" value="1"/>
</dbReference>
<evidence type="ECO:0000256" key="8">
    <source>
        <dbReference type="ARBA" id="ARBA00022691"/>
    </source>
</evidence>
<evidence type="ECO:0000256" key="2">
    <source>
        <dbReference type="ARBA" id="ARBA00005369"/>
    </source>
</evidence>
<evidence type="ECO:0000256" key="9">
    <source>
        <dbReference type="ARBA" id="ARBA00030757"/>
    </source>
</evidence>
<comment type="caution">
    <text evidence="12">The sequence shown here is derived from an EMBL/GenBank/DDBJ whole genome shotgun (WGS) entry which is preliminary data.</text>
</comment>
<keyword evidence="6 12" id="KW-0489">Methyltransferase</keyword>
<evidence type="ECO:0000256" key="11">
    <source>
        <dbReference type="ARBA" id="ARBA00031350"/>
    </source>
</evidence>
<name>A0ABW7R6L6_9ACTN</name>
<dbReference type="RefSeq" id="WP_397670681.1">
    <property type="nucleotide sequence ID" value="NZ_JBIRFW010000001.1"/>
</dbReference>
<keyword evidence="13" id="KW-1185">Reference proteome</keyword>
<dbReference type="PANTHER" id="PTHR11579">
    <property type="entry name" value="PROTEIN-L-ISOASPARTATE O-METHYLTRANSFERASE"/>
    <property type="match status" value="1"/>
</dbReference>
<keyword evidence="8" id="KW-0949">S-adenosyl-L-methionine</keyword>
<proteinExistence type="inferred from homology"/>
<organism evidence="12 13">
    <name type="scientific">Streptomyces celluloflavus</name>
    <dbReference type="NCBI Taxonomy" id="58344"/>
    <lineage>
        <taxon>Bacteria</taxon>
        <taxon>Bacillati</taxon>
        <taxon>Actinomycetota</taxon>
        <taxon>Actinomycetes</taxon>
        <taxon>Kitasatosporales</taxon>
        <taxon>Streptomycetaceae</taxon>
        <taxon>Streptomyces</taxon>
    </lineage>
</organism>
<comment type="subcellular location">
    <subcellularLocation>
        <location evidence="1">Cytoplasm</location>
    </subcellularLocation>
</comment>
<comment type="similarity">
    <text evidence="2">Belongs to the methyltransferase superfamily. L-isoaspartyl/D-aspartyl protein methyltransferase family.</text>
</comment>
<dbReference type="Gene3D" id="3.40.50.150">
    <property type="entry name" value="Vaccinia Virus protein VP39"/>
    <property type="match status" value="1"/>
</dbReference>
<dbReference type="InterPro" id="IPR000682">
    <property type="entry name" value="PCMT"/>
</dbReference>
<gene>
    <name evidence="12" type="ORF">ACH4GP_01380</name>
</gene>
<evidence type="ECO:0000313" key="12">
    <source>
        <dbReference type="EMBL" id="MFH8583034.1"/>
    </source>
</evidence>
<accession>A0ABW7R6L6</accession>